<dbReference type="EMBL" id="FTNT01000001">
    <property type="protein sequence ID" value="SIR67342.1"/>
    <property type="molecule type" value="Genomic_DNA"/>
</dbReference>
<dbReference type="Proteomes" id="UP000186218">
    <property type="component" value="Unassembled WGS sequence"/>
</dbReference>
<proteinExistence type="predicted"/>
<evidence type="ECO:0000313" key="2">
    <source>
        <dbReference type="EMBL" id="SIR67342.1"/>
    </source>
</evidence>
<sequence>MMMLFARLTGSRSNTRADDPGHSGSDSLPTRRQFLYGTGIGALSAGAVAVGASSSFRDDRDPVTRQAPTGTDGRLNGGEPIVAVLRDAGTGEFAVLAGEREVVVVDKRLAATFARAVSADDVV</sequence>
<dbReference type="STRING" id="1344003.SAMN05445060_0377"/>
<organism evidence="2 3">
    <name type="scientific">Williamsia sterculiae</name>
    <dbReference type="NCBI Taxonomy" id="1344003"/>
    <lineage>
        <taxon>Bacteria</taxon>
        <taxon>Bacillati</taxon>
        <taxon>Actinomycetota</taxon>
        <taxon>Actinomycetes</taxon>
        <taxon>Mycobacteriales</taxon>
        <taxon>Nocardiaceae</taxon>
        <taxon>Williamsia</taxon>
    </lineage>
</organism>
<protein>
    <submittedName>
        <fullName evidence="2">Tat (Twin-arginine translocation) pathway signal sequence</fullName>
    </submittedName>
</protein>
<dbReference type="NCBIfam" id="TIGR01409">
    <property type="entry name" value="TAT_signal_seq"/>
    <property type="match status" value="1"/>
</dbReference>
<accession>A0A1N7CUR4</accession>
<evidence type="ECO:0000313" key="3">
    <source>
        <dbReference type="Proteomes" id="UP000186218"/>
    </source>
</evidence>
<evidence type="ECO:0000256" key="1">
    <source>
        <dbReference type="SAM" id="MobiDB-lite"/>
    </source>
</evidence>
<name>A0A1N7CUR4_9NOCA</name>
<reference evidence="2 3" key="1">
    <citation type="submission" date="2017-01" db="EMBL/GenBank/DDBJ databases">
        <authorList>
            <person name="Mah S.A."/>
            <person name="Swanson W.J."/>
            <person name="Moy G.W."/>
            <person name="Vacquier V.D."/>
        </authorList>
    </citation>
    <scope>NUCLEOTIDE SEQUENCE [LARGE SCALE GENOMIC DNA]</scope>
    <source>
        <strain evidence="2 3">CPCC 203464</strain>
    </source>
</reference>
<feature type="region of interest" description="Disordered" evidence="1">
    <location>
        <begin position="53"/>
        <end position="78"/>
    </location>
</feature>
<dbReference type="AlphaFoldDB" id="A0A1N7CUR4"/>
<gene>
    <name evidence="2" type="ORF">SAMN05445060_0377</name>
</gene>
<dbReference type="InterPro" id="IPR019546">
    <property type="entry name" value="TAT_signal_bac_arc"/>
</dbReference>
<feature type="region of interest" description="Disordered" evidence="1">
    <location>
        <begin position="8"/>
        <end position="30"/>
    </location>
</feature>
<keyword evidence="3" id="KW-1185">Reference proteome</keyword>